<reference evidence="2 3" key="1">
    <citation type="submission" date="2019-04" db="EMBL/GenBank/DDBJ databases">
        <title>Natronospirillum operosus gen. nov., sp. nov., a haloalkaliphilic satellite isolated from decaying biomass of laboratory culture of cyanobacterium Geitlerinema sp. and proposal of Natronospirillaceae fam. nov. and Saccharospirillaceae fam. nov.</title>
        <authorList>
            <person name="Kevbrin V."/>
            <person name="Boltyanskaya Y."/>
            <person name="Koziaeva V."/>
            <person name="Grouzdev D.S."/>
            <person name="Park M."/>
            <person name="Cho J."/>
        </authorList>
    </citation>
    <scope>NUCLEOTIDE SEQUENCE [LARGE SCALE GENOMIC DNA]</scope>
    <source>
        <strain evidence="2 3">G-116</strain>
    </source>
</reference>
<keyword evidence="1" id="KW-0472">Membrane</keyword>
<sequence length="144" mass="15992">MPPLPELTPLLIAFAGSALLTLFFLLCWLGASRRSREQGLMLKRLQRELGMIQAGNIGLGKKLLTLQRDLLRQRQDSGAGAMTVPVRASAANDQDWQAEEALREFDQAQHLLAQGNDLDQVIRQTGLTRSEAELIQLLYQPQSA</sequence>
<proteinExistence type="predicted"/>
<protein>
    <submittedName>
        <fullName evidence="2">DUF2802 domain-containing protein</fullName>
    </submittedName>
</protein>
<name>A0A4Z0WCL6_9GAMM</name>
<gene>
    <name evidence="2" type="ORF">E4656_06025</name>
</gene>
<dbReference type="EMBL" id="SRMF01000001">
    <property type="protein sequence ID" value="TGG95952.1"/>
    <property type="molecule type" value="Genomic_DNA"/>
</dbReference>
<dbReference type="InterPro" id="IPR021244">
    <property type="entry name" value="DUF2802"/>
</dbReference>
<accession>A0A4Z0WCL6</accession>
<comment type="caution">
    <text evidence="2">The sequence shown here is derived from an EMBL/GenBank/DDBJ whole genome shotgun (WGS) entry which is preliminary data.</text>
</comment>
<dbReference type="Pfam" id="PF10975">
    <property type="entry name" value="DUF2802"/>
    <property type="match status" value="1"/>
</dbReference>
<evidence type="ECO:0000313" key="2">
    <source>
        <dbReference type="EMBL" id="TGG95952.1"/>
    </source>
</evidence>
<keyword evidence="1" id="KW-0812">Transmembrane</keyword>
<feature type="transmembrane region" description="Helical" evidence="1">
    <location>
        <begin position="12"/>
        <end position="31"/>
    </location>
</feature>
<dbReference type="RefSeq" id="WP_135482032.1">
    <property type="nucleotide sequence ID" value="NZ_SRMF01000001.1"/>
</dbReference>
<keyword evidence="3" id="KW-1185">Reference proteome</keyword>
<keyword evidence="1" id="KW-1133">Transmembrane helix</keyword>
<dbReference type="Proteomes" id="UP000297475">
    <property type="component" value="Unassembled WGS sequence"/>
</dbReference>
<evidence type="ECO:0000256" key="1">
    <source>
        <dbReference type="SAM" id="Phobius"/>
    </source>
</evidence>
<dbReference type="OrthoDB" id="8562683at2"/>
<evidence type="ECO:0000313" key="3">
    <source>
        <dbReference type="Proteomes" id="UP000297475"/>
    </source>
</evidence>
<dbReference type="AlphaFoldDB" id="A0A4Z0WCL6"/>
<organism evidence="2 3">
    <name type="scientific">Natronospirillum operosum</name>
    <dbReference type="NCBI Taxonomy" id="2759953"/>
    <lineage>
        <taxon>Bacteria</taxon>
        <taxon>Pseudomonadati</taxon>
        <taxon>Pseudomonadota</taxon>
        <taxon>Gammaproteobacteria</taxon>
        <taxon>Oceanospirillales</taxon>
        <taxon>Natronospirillaceae</taxon>
        <taxon>Natronospirillum</taxon>
    </lineage>
</organism>